<feature type="region of interest" description="Disordered" evidence="1">
    <location>
        <begin position="189"/>
        <end position="244"/>
    </location>
</feature>
<accession>A0AAV7KV76</accession>
<reference evidence="3" key="1">
    <citation type="journal article" date="2022" name="bioRxiv">
        <title>Sequencing and chromosome-scale assembly of the giantPleurodeles waltlgenome.</title>
        <authorList>
            <person name="Brown T."/>
            <person name="Elewa A."/>
            <person name="Iarovenko S."/>
            <person name="Subramanian E."/>
            <person name="Araus A.J."/>
            <person name="Petzold A."/>
            <person name="Susuki M."/>
            <person name="Suzuki K.-i.T."/>
            <person name="Hayashi T."/>
            <person name="Toyoda A."/>
            <person name="Oliveira C."/>
            <person name="Osipova E."/>
            <person name="Leigh N.D."/>
            <person name="Simon A."/>
            <person name="Yun M.H."/>
        </authorList>
    </citation>
    <scope>NUCLEOTIDE SEQUENCE</scope>
    <source>
        <strain evidence="3">20211129_DDA</strain>
        <tissue evidence="3">Liver</tissue>
    </source>
</reference>
<feature type="signal peptide" evidence="2">
    <location>
        <begin position="1"/>
        <end position="28"/>
    </location>
</feature>
<proteinExistence type="predicted"/>
<keyword evidence="4" id="KW-1185">Reference proteome</keyword>
<organism evidence="3 4">
    <name type="scientific">Pleurodeles waltl</name>
    <name type="common">Iberian ribbed newt</name>
    <dbReference type="NCBI Taxonomy" id="8319"/>
    <lineage>
        <taxon>Eukaryota</taxon>
        <taxon>Metazoa</taxon>
        <taxon>Chordata</taxon>
        <taxon>Craniata</taxon>
        <taxon>Vertebrata</taxon>
        <taxon>Euteleostomi</taxon>
        <taxon>Amphibia</taxon>
        <taxon>Batrachia</taxon>
        <taxon>Caudata</taxon>
        <taxon>Salamandroidea</taxon>
        <taxon>Salamandridae</taxon>
        <taxon>Pleurodelinae</taxon>
        <taxon>Pleurodeles</taxon>
    </lineage>
</organism>
<dbReference type="EMBL" id="JANPWB010000016">
    <property type="protein sequence ID" value="KAJ1082120.1"/>
    <property type="molecule type" value="Genomic_DNA"/>
</dbReference>
<gene>
    <name evidence="3" type="ORF">NDU88_002290</name>
</gene>
<evidence type="ECO:0000313" key="4">
    <source>
        <dbReference type="Proteomes" id="UP001066276"/>
    </source>
</evidence>
<feature type="chain" id="PRO_5044023576" evidence="2">
    <location>
        <begin position="29"/>
        <end position="244"/>
    </location>
</feature>
<feature type="region of interest" description="Disordered" evidence="1">
    <location>
        <begin position="61"/>
        <end position="85"/>
    </location>
</feature>
<evidence type="ECO:0000256" key="1">
    <source>
        <dbReference type="SAM" id="MobiDB-lite"/>
    </source>
</evidence>
<feature type="compositionally biased region" description="Low complexity" evidence="1">
    <location>
        <begin position="222"/>
        <end position="234"/>
    </location>
</feature>
<sequence>MSRAPLPVALAQFVLLVTLGSSVLESWSEPSFRCRGGVDFLPGRGLPPRVGSNSGCVPPSGGEAVFQSRRSGPPPAGPRFGGAGPHSPAALYGALSQWSPPVPRPRQSPFAALSSVPRLPAARRLDSAGAFPSGLFPAVPAVGPSLPRSNRGSSTSPRQQAACSPSRAGITLWHPALLTSARRYLRSITRVRPSPGPRTRRVSDAWFRPCLSSTRSGDPGGKPRSSASRSPPGSQEDGDCCKIN</sequence>
<comment type="caution">
    <text evidence="3">The sequence shown here is derived from an EMBL/GenBank/DDBJ whole genome shotgun (WGS) entry which is preliminary data.</text>
</comment>
<keyword evidence="2" id="KW-0732">Signal</keyword>
<feature type="compositionally biased region" description="Polar residues" evidence="1">
    <location>
        <begin position="147"/>
        <end position="163"/>
    </location>
</feature>
<evidence type="ECO:0000256" key="2">
    <source>
        <dbReference type="SAM" id="SignalP"/>
    </source>
</evidence>
<protein>
    <submittedName>
        <fullName evidence="3">Uncharacterized protein</fullName>
    </submittedName>
</protein>
<dbReference type="Proteomes" id="UP001066276">
    <property type="component" value="Chromosome 12"/>
</dbReference>
<name>A0AAV7KV76_PLEWA</name>
<evidence type="ECO:0000313" key="3">
    <source>
        <dbReference type="EMBL" id="KAJ1082120.1"/>
    </source>
</evidence>
<feature type="region of interest" description="Disordered" evidence="1">
    <location>
        <begin position="137"/>
        <end position="166"/>
    </location>
</feature>
<dbReference type="AlphaFoldDB" id="A0AAV7KV76"/>